<evidence type="ECO:0000256" key="5">
    <source>
        <dbReference type="ARBA" id="ARBA00022475"/>
    </source>
</evidence>
<feature type="transmembrane region" description="Helical" evidence="13">
    <location>
        <begin position="166"/>
        <end position="186"/>
    </location>
</feature>
<keyword evidence="17" id="KW-1185">Reference proteome</keyword>
<evidence type="ECO:0000256" key="8">
    <source>
        <dbReference type="ARBA" id="ARBA00023053"/>
    </source>
</evidence>
<dbReference type="Gene3D" id="2.60.120.10">
    <property type="entry name" value="Jelly Rolls"/>
    <property type="match status" value="1"/>
</dbReference>
<evidence type="ECO:0000256" key="1">
    <source>
        <dbReference type="ARBA" id="ARBA00004651"/>
    </source>
</evidence>
<dbReference type="CTD" id="285335"/>
<keyword evidence="9" id="KW-0406">Ion transport</keyword>
<dbReference type="GeneID" id="754777"/>
<dbReference type="RefSeq" id="XP_030844648.1">
    <property type="nucleotide sequence ID" value="XM_030988788.1"/>
</dbReference>
<accession>A0A7M7T0D5</accession>
<keyword evidence="4" id="KW-0050">Antiport</keyword>
<dbReference type="CDD" id="cd00038">
    <property type="entry name" value="CAP_ED"/>
    <property type="match status" value="1"/>
</dbReference>
<keyword evidence="10 13" id="KW-0472">Membrane</keyword>
<evidence type="ECO:0000256" key="10">
    <source>
        <dbReference type="ARBA" id="ARBA00023136"/>
    </source>
</evidence>
<proteinExistence type="inferred from homology"/>
<feature type="transmembrane region" description="Helical" evidence="13">
    <location>
        <begin position="102"/>
        <end position="123"/>
    </location>
</feature>
<dbReference type="Pfam" id="PF00999">
    <property type="entry name" value="Na_H_Exchanger"/>
    <property type="match status" value="1"/>
</dbReference>
<name>A0A7M7T0D5_STRPU</name>
<evidence type="ECO:0000259" key="15">
    <source>
        <dbReference type="PROSITE" id="PS50042"/>
    </source>
</evidence>
<dbReference type="InterPro" id="IPR018422">
    <property type="entry name" value="Cation/H_exchanger_CPA1"/>
</dbReference>
<dbReference type="Proteomes" id="UP000007110">
    <property type="component" value="Unassembled WGS sequence"/>
</dbReference>
<feature type="transmembrane region" description="Helical" evidence="13">
    <location>
        <begin position="422"/>
        <end position="442"/>
    </location>
</feature>
<dbReference type="Gene3D" id="1.20.120.350">
    <property type="entry name" value="Voltage-gated potassium channels. Chain C"/>
    <property type="match status" value="1"/>
</dbReference>
<evidence type="ECO:0000256" key="7">
    <source>
        <dbReference type="ARBA" id="ARBA00022989"/>
    </source>
</evidence>
<keyword evidence="3" id="KW-0813">Transport</keyword>
<dbReference type="InterPro" id="IPR005821">
    <property type="entry name" value="Ion_trans_dom"/>
</dbReference>
<evidence type="ECO:0000313" key="17">
    <source>
        <dbReference type="Proteomes" id="UP000007110"/>
    </source>
</evidence>
<dbReference type="PANTHER" id="PTHR10110">
    <property type="entry name" value="SODIUM/HYDROGEN EXCHANGER"/>
    <property type="match status" value="1"/>
</dbReference>
<feature type="signal peptide" evidence="14">
    <location>
        <begin position="1"/>
        <end position="29"/>
    </location>
</feature>
<feature type="transmembrane region" description="Helical" evidence="13">
    <location>
        <begin position="293"/>
        <end position="311"/>
    </location>
</feature>
<dbReference type="EnsemblMetazoa" id="XM_030988788">
    <property type="protein sequence ID" value="XP_030844648"/>
    <property type="gene ID" value="GeneID_754777"/>
</dbReference>
<feature type="chain" id="PRO_5029456077" description="Cyclic nucleotide-binding domain-containing protein" evidence="14">
    <location>
        <begin position="30"/>
        <end position="1268"/>
    </location>
</feature>
<feature type="transmembrane region" description="Helical" evidence="13">
    <location>
        <begin position="317"/>
        <end position="334"/>
    </location>
</feature>
<dbReference type="Gene3D" id="6.10.140.1330">
    <property type="match status" value="1"/>
</dbReference>
<dbReference type="Pfam" id="PF00520">
    <property type="entry name" value="Ion_trans"/>
    <property type="match status" value="1"/>
</dbReference>
<evidence type="ECO:0000256" key="11">
    <source>
        <dbReference type="ARBA" id="ARBA00023201"/>
    </source>
</evidence>
<feature type="transmembrane region" description="Helical" evidence="13">
    <location>
        <begin position="135"/>
        <end position="154"/>
    </location>
</feature>
<feature type="transmembrane region" description="Helical" evidence="13">
    <location>
        <begin position="355"/>
        <end position="373"/>
    </location>
</feature>
<dbReference type="SUPFAM" id="SSF81324">
    <property type="entry name" value="Voltage-gated potassium channels"/>
    <property type="match status" value="1"/>
</dbReference>
<dbReference type="AlphaFoldDB" id="A0A7M7T0D5"/>
<feature type="transmembrane region" description="Helical" evidence="13">
    <location>
        <begin position="198"/>
        <end position="217"/>
    </location>
</feature>
<feature type="transmembrane region" description="Helical" evidence="13">
    <location>
        <begin position="462"/>
        <end position="481"/>
    </location>
</feature>
<sequence>MKKRVVKLRELVPAVAALAVAVLIQSATGSSGGSGHTPTTQATHADDHDLTTHNGTEEHDDGHDDGHDDLHAHAPKVIVFISGSCLFGAISRSLFKKLPIPYTVVLLILGAILGVVASNVPLVEEHTRDVAHMDPHVLLQIFLPVLIFESAFAMDVHTFMRSFSQVCILALFGLVVASVLTAVLAMNLFNYNWNFSEAMMFGAIMSATDPVAVVALLKDLGASKQLGTIIEGESLLNDGCAIVIFNVFMKMVFFPQLTSTVGQNVLYFLQVAVAGPLWGYAVAKVTVFFLSHIFNDALVEITITLAATYLTYYIGDIWLEVSGVLAVVVLGLIVNAEKTSISPEVEVFLHRFWEMLAYLANTLIFMMVGVVVTQKALVAVDKMDWFYLIILYLAITIIRGMVISLFSPILSRIGYGLTWRNAVIMTWGGLRGAVGLALALVVENLAGNDVIGSKFLFHTAGIVVLTLVINATTIQTLLRILGMSDISIPKRLAMAGAVRRIHEGQNRTLNMLKSDRFLADADWDIATAACEISDPYSALSDDENAPADELTLGERKSVCPGCKAMVPNEPSPREFADMMEEARLRMLKAEKISYWKQFEHGMLAREALRLLVQHAEVAADEKDQFILVDDLKKSWQIKGIYPWLKRKLEDLISEKKIAAIPMPKYKLGKLMYKICHHMAFEVTINIAIVLNIVPIIMEFVVQDKMASVSTTAAPSSTVSSEPSSLQKIEDALRISNYVFFVIYAIEAIVKILGLGRHYIVSHWNKFDAFILVVALVDIIIAETLLKGSITINLSSIKVVKLFRLLRGLRMLRLTKALIPKLILVVNGKINNQLSLGYDVGKGYIIGEEEVGKIIDRMVDNKKILRELKHISETGRLQVVKELGLLQREHPGIAVSVKTRQAIRTILNHSRETIHELQGAGLLDEMEAHKLELTVEIKMKRLMNAPSSIPPPPPENLLKNVSWLAGDMKLIDFIKARASLLHFDYGEVIVREGDESDGLFLIVSGLVKVYFITVEDMNIAIDTFTLYPSLEYRLWRVVAIRIATPLIMEQMAFQGWTQEKVKLHLERGYLVDLAESHFQFNIDATLEDVILINGTAYNAHTREEIRSPCLISRTVHKLTFQYTAAEEPRLFVVRNAEYNGPILDGRLDVDSKRSLISITEISSNMCLKHAAELRQKNSKVMLSRKSSGAAAKEEEDCIPNTSDVEQAAGVSPSVPTKTTPKPKSFLPSLGLSMSKERVNGEAVEESPVKTKQGEETPETEEGAAPRVNV</sequence>
<feature type="region of interest" description="Disordered" evidence="12">
    <location>
        <begin position="28"/>
        <end position="68"/>
    </location>
</feature>
<keyword evidence="7 13" id="KW-1133">Transmembrane helix</keyword>
<keyword evidence="14" id="KW-0732">Signal</keyword>
<dbReference type="InterPro" id="IPR006153">
    <property type="entry name" value="Cation/H_exchanger_TM"/>
</dbReference>
<evidence type="ECO:0000256" key="12">
    <source>
        <dbReference type="SAM" id="MobiDB-lite"/>
    </source>
</evidence>
<feature type="compositionally biased region" description="Basic and acidic residues" evidence="12">
    <location>
        <begin position="44"/>
        <end position="68"/>
    </location>
</feature>
<dbReference type="PANTHER" id="PTHR10110:SF86">
    <property type="entry name" value="SODIUM_HYDROGEN EXCHANGER 7"/>
    <property type="match status" value="1"/>
</dbReference>
<dbReference type="SUPFAM" id="SSF51206">
    <property type="entry name" value="cAMP-binding domain-like"/>
    <property type="match status" value="1"/>
</dbReference>
<keyword evidence="8" id="KW-0915">Sodium</keyword>
<reference evidence="17" key="1">
    <citation type="submission" date="2015-02" db="EMBL/GenBank/DDBJ databases">
        <title>Genome sequencing for Strongylocentrotus purpuratus.</title>
        <authorList>
            <person name="Murali S."/>
            <person name="Liu Y."/>
            <person name="Vee V."/>
            <person name="English A."/>
            <person name="Wang M."/>
            <person name="Skinner E."/>
            <person name="Han Y."/>
            <person name="Muzny D.M."/>
            <person name="Worley K.C."/>
            <person name="Gibbs R.A."/>
        </authorList>
    </citation>
    <scope>NUCLEOTIDE SEQUENCE</scope>
</reference>
<dbReference type="InterPro" id="IPR014710">
    <property type="entry name" value="RmlC-like_jellyroll"/>
</dbReference>
<evidence type="ECO:0000256" key="3">
    <source>
        <dbReference type="ARBA" id="ARBA00022448"/>
    </source>
</evidence>
<feature type="transmembrane region" description="Helical" evidence="13">
    <location>
        <begin position="674"/>
        <end position="697"/>
    </location>
</feature>
<dbReference type="InterPro" id="IPR027359">
    <property type="entry name" value="Volt_channel_dom_sf"/>
</dbReference>
<keyword evidence="5" id="KW-1003">Cell membrane</keyword>
<comment type="similarity">
    <text evidence="2">Belongs to the monovalent cation:proton antiporter 1 (CPA1) transporter (TC 2.A.36) family.</text>
</comment>
<dbReference type="FunFam" id="1.20.120.350:FF:000050">
    <property type="entry name" value="Solute carrier family 9 member C1"/>
    <property type="match status" value="1"/>
</dbReference>
<evidence type="ECO:0000256" key="4">
    <source>
        <dbReference type="ARBA" id="ARBA00022449"/>
    </source>
</evidence>
<evidence type="ECO:0000256" key="6">
    <source>
        <dbReference type="ARBA" id="ARBA00022692"/>
    </source>
</evidence>
<keyword evidence="6 13" id="KW-0812">Transmembrane</keyword>
<reference evidence="16" key="2">
    <citation type="submission" date="2021-01" db="UniProtKB">
        <authorList>
            <consortium name="EnsemblMetazoa"/>
        </authorList>
    </citation>
    <scope>IDENTIFICATION</scope>
</reference>
<keyword evidence="11" id="KW-0739">Sodium transport</keyword>
<dbReference type="InterPro" id="IPR018490">
    <property type="entry name" value="cNMP-bd_dom_sf"/>
</dbReference>
<evidence type="ECO:0000256" key="14">
    <source>
        <dbReference type="SAM" id="SignalP"/>
    </source>
</evidence>
<feature type="transmembrane region" description="Helical" evidence="13">
    <location>
        <begin position="734"/>
        <end position="754"/>
    </location>
</feature>
<evidence type="ECO:0000256" key="2">
    <source>
        <dbReference type="ARBA" id="ARBA00007367"/>
    </source>
</evidence>
<organism evidence="16 17">
    <name type="scientific">Strongylocentrotus purpuratus</name>
    <name type="common">Purple sea urchin</name>
    <dbReference type="NCBI Taxonomy" id="7668"/>
    <lineage>
        <taxon>Eukaryota</taxon>
        <taxon>Metazoa</taxon>
        <taxon>Echinodermata</taxon>
        <taxon>Eleutherozoa</taxon>
        <taxon>Echinozoa</taxon>
        <taxon>Echinoidea</taxon>
        <taxon>Euechinoidea</taxon>
        <taxon>Echinacea</taxon>
        <taxon>Camarodonta</taxon>
        <taxon>Echinidea</taxon>
        <taxon>Strongylocentrotidae</taxon>
        <taxon>Strongylocentrotus</taxon>
    </lineage>
</organism>
<feature type="domain" description="Cyclic nucleotide-binding" evidence="15">
    <location>
        <begin position="968"/>
        <end position="1009"/>
    </location>
</feature>
<feature type="transmembrane region" description="Helical" evidence="13">
    <location>
        <begin position="77"/>
        <end position="95"/>
    </location>
</feature>
<evidence type="ECO:0000256" key="13">
    <source>
        <dbReference type="SAM" id="Phobius"/>
    </source>
</evidence>
<evidence type="ECO:0000256" key="9">
    <source>
        <dbReference type="ARBA" id="ARBA00023065"/>
    </source>
</evidence>
<comment type="subcellular location">
    <subcellularLocation>
        <location evidence="1">Cell membrane</location>
        <topology evidence="1">Multi-pass membrane protein</topology>
    </subcellularLocation>
</comment>
<dbReference type="InterPro" id="IPR000595">
    <property type="entry name" value="cNMP-bd_dom"/>
</dbReference>
<feature type="region of interest" description="Disordered" evidence="12">
    <location>
        <begin position="1180"/>
        <end position="1268"/>
    </location>
</feature>
<dbReference type="PROSITE" id="PS50042">
    <property type="entry name" value="CNMP_BINDING_3"/>
    <property type="match status" value="1"/>
</dbReference>
<feature type="transmembrane region" description="Helical" evidence="13">
    <location>
        <begin position="385"/>
        <end position="410"/>
    </location>
</feature>
<dbReference type="GO" id="GO:0005886">
    <property type="term" value="C:plasma membrane"/>
    <property type="evidence" value="ECO:0007669"/>
    <property type="project" value="UniProtKB-SubCell"/>
</dbReference>
<feature type="compositionally biased region" description="Low complexity" evidence="12">
    <location>
        <begin position="1209"/>
        <end position="1223"/>
    </location>
</feature>
<dbReference type="GO" id="GO:0015385">
    <property type="term" value="F:sodium:proton antiporter activity"/>
    <property type="evidence" value="ECO:0007669"/>
    <property type="project" value="InterPro"/>
</dbReference>
<protein>
    <recommendedName>
        <fullName evidence="15">Cyclic nucleotide-binding domain-containing protein</fullName>
    </recommendedName>
</protein>
<evidence type="ECO:0000313" key="16">
    <source>
        <dbReference type="EnsemblMetazoa" id="XP_030844648"/>
    </source>
</evidence>